<dbReference type="InterPro" id="IPR002909">
    <property type="entry name" value="IPT_dom"/>
</dbReference>
<proteinExistence type="predicted"/>
<sequence length="464" mass="50359">MMKKSKLSLALKMLFSGALVTGSAFVQADYWNEEVCTFNMNRDLVPGATFNVSTQVSASRTATSTIPINFYYSLTTSVSGSSLHLGSDSATVYQPGSYCSSIVHTTLRLPSKSQGLDCFIDSGGYILAKVGDDIRAKEFNIDDYIDDVIAVSPKITSFSPASGHPGSIVHIKGSQFDDNTAVYIDGIAAARGILGEDEIIALVPEGANTGYIQVKKATGHYKLCSTDPGRSPSQFVVTPVPDYCDSGASNNGYGKIAYVKLDDNNIYNEIGTANCPNYTDNTDFFTSTSPGLDVDTIQLQFGTCGTPAYARMFKVYVDWNQDTDFDDPAEYVLAAASVNPDQGYNLTIPVPDFAAIGTTRLRMINALYYSGIVDNVDDVQACGYYPFGETQDYVLDVTSVNGVLQAKVKQSADSMPQQLDITGQVIDLINNNENLNAVEKQNFIDKYIDKLPELTFSYPEGQEH</sequence>
<dbReference type="InterPro" id="IPR014756">
    <property type="entry name" value="Ig_E-set"/>
</dbReference>
<name>A0AAF0C7R5_9GAMM</name>
<evidence type="ECO:0000259" key="3">
    <source>
        <dbReference type="Pfam" id="PF20009"/>
    </source>
</evidence>
<protein>
    <recommendedName>
        <fullName evidence="6">IPT/TIG domain-containing protein</fullName>
    </recommendedName>
</protein>
<dbReference type="Pfam" id="PF01833">
    <property type="entry name" value="TIG"/>
    <property type="match status" value="1"/>
</dbReference>
<dbReference type="Proteomes" id="UP000032352">
    <property type="component" value="Chromosome"/>
</dbReference>
<evidence type="ECO:0000313" key="4">
    <source>
        <dbReference type="EMBL" id="WDE03450.1"/>
    </source>
</evidence>
<evidence type="ECO:0008006" key="6">
    <source>
        <dbReference type="Google" id="ProtNLM"/>
    </source>
</evidence>
<evidence type="ECO:0000313" key="5">
    <source>
        <dbReference type="Proteomes" id="UP000032352"/>
    </source>
</evidence>
<dbReference type="InterPro" id="IPR045474">
    <property type="entry name" value="GEVED"/>
</dbReference>
<feature type="signal peptide" evidence="1">
    <location>
        <begin position="1"/>
        <end position="28"/>
    </location>
</feature>
<feature type="domain" description="IPT/TIG" evidence="2">
    <location>
        <begin position="153"/>
        <end position="216"/>
    </location>
</feature>
<keyword evidence="5" id="KW-1185">Reference proteome</keyword>
<feature type="chain" id="PRO_5042045857" description="IPT/TIG domain-containing protein" evidence="1">
    <location>
        <begin position="29"/>
        <end position="464"/>
    </location>
</feature>
<dbReference type="RefSeq" id="WP_152647143.1">
    <property type="nucleotide sequence ID" value="NZ_CP059733.1"/>
</dbReference>
<gene>
    <name evidence="4" type="ORF">SG34_018900</name>
</gene>
<organism evidence="4 5">
    <name type="scientific">Thalassomonas viridans</name>
    <dbReference type="NCBI Taxonomy" id="137584"/>
    <lineage>
        <taxon>Bacteria</taxon>
        <taxon>Pseudomonadati</taxon>
        <taxon>Pseudomonadota</taxon>
        <taxon>Gammaproteobacteria</taxon>
        <taxon>Alteromonadales</taxon>
        <taxon>Colwelliaceae</taxon>
        <taxon>Thalassomonas</taxon>
    </lineage>
</organism>
<evidence type="ECO:0000259" key="2">
    <source>
        <dbReference type="Pfam" id="PF01833"/>
    </source>
</evidence>
<feature type="domain" description="GEVED" evidence="3">
    <location>
        <begin position="313"/>
        <end position="395"/>
    </location>
</feature>
<accession>A0AAF0C7R5</accession>
<reference evidence="4 5" key="1">
    <citation type="journal article" date="2015" name="Genome Announc.">
        <title>Draft Genome Sequences of Marine Isolates of Thalassomonas viridans and Thalassomonas actiniarum.</title>
        <authorList>
            <person name="Olonade I."/>
            <person name="van Zyl L.J."/>
            <person name="Trindade M."/>
        </authorList>
    </citation>
    <scope>NUCLEOTIDE SEQUENCE [LARGE SCALE GENOMIC DNA]</scope>
    <source>
        <strain evidence="4 5">XOM25</strain>
    </source>
</reference>
<evidence type="ECO:0000256" key="1">
    <source>
        <dbReference type="SAM" id="SignalP"/>
    </source>
</evidence>
<dbReference type="Gene3D" id="2.60.40.10">
    <property type="entry name" value="Immunoglobulins"/>
    <property type="match status" value="1"/>
</dbReference>
<dbReference type="AlphaFoldDB" id="A0AAF0C7R5"/>
<dbReference type="KEGG" id="tvd:SG34_018900"/>
<dbReference type="InterPro" id="IPR013783">
    <property type="entry name" value="Ig-like_fold"/>
</dbReference>
<dbReference type="Pfam" id="PF20009">
    <property type="entry name" value="GEVED"/>
    <property type="match status" value="1"/>
</dbReference>
<dbReference type="SUPFAM" id="SSF81296">
    <property type="entry name" value="E set domains"/>
    <property type="match status" value="1"/>
</dbReference>
<dbReference type="EMBL" id="CP059733">
    <property type="protein sequence ID" value="WDE03450.1"/>
    <property type="molecule type" value="Genomic_DNA"/>
</dbReference>
<keyword evidence="1" id="KW-0732">Signal</keyword>
<reference evidence="4 5" key="2">
    <citation type="journal article" date="2022" name="Mar. Drugs">
        <title>Bioassay-Guided Fractionation Leads to the Detection of Cholic Acid Generated by the Rare Thalassomonas sp.</title>
        <authorList>
            <person name="Pheiffer F."/>
            <person name="Schneider Y.K."/>
            <person name="Hansen E.H."/>
            <person name="Andersen J.H."/>
            <person name="Isaksson J."/>
            <person name="Busche T."/>
            <person name="R C."/>
            <person name="Kalinowski J."/>
            <person name="Zyl L.V."/>
            <person name="Trindade M."/>
        </authorList>
    </citation>
    <scope>NUCLEOTIDE SEQUENCE [LARGE SCALE GENOMIC DNA]</scope>
    <source>
        <strain evidence="4 5">XOM25</strain>
    </source>
</reference>